<dbReference type="SUPFAM" id="SSF51905">
    <property type="entry name" value="FAD/NAD(P)-binding domain"/>
    <property type="match status" value="1"/>
</dbReference>
<accession>A0A3B0ZIV8</accession>
<dbReference type="PRINTS" id="PR00411">
    <property type="entry name" value="PNDRDTASEI"/>
</dbReference>
<dbReference type="AlphaFoldDB" id="A0A3B0ZIV8"/>
<evidence type="ECO:0000256" key="7">
    <source>
        <dbReference type="ARBA" id="ARBA00023157"/>
    </source>
</evidence>
<dbReference type="Gene3D" id="3.30.390.30">
    <property type="match status" value="1"/>
</dbReference>
<organism evidence="13">
    <name type="scientific">hydrothermal vent metagenome</name>
    <dbReference type="NCBI Taxonomy" id="652676"/>
    <lineage>
        <taxon>unclassified sequences</taxon>
        <taxon>metagenomes</taxon>
        <taxon>ecological metagenomes</taxon>
    </lineage>
</organism>
<dbReference type="InterPro" id="IPR004099">
    <property type="entry name" value="Pyr_nucl-diS_OxRdtase_dimer"/>
</dbReference>
<keyword evidence="3" id="KW-0285">Flavoprotein</keyword>
<dbReference type="GO" id="GO:0050660">
    <property type="term" value="F:flavin adenine dinucleotide binding"/>
    <property type="evidence" value="ECO:0007669"/>
    <property type="project" value="TreeGrafter"/>
</dbReference>
<feature type="transmembrane region" description="Helical" evidence="9">
    <location>
        <begin position="78"/>
        <end position="103"/>
    </location>
</feature>
<keyword evidence="5" id="KW-0521">NADP</keyword>
<evidence type="ECO:0000313" key="13">
    <source>
        <dbReference type="EMBL" id="VAW93408.1"/>
    </source>
</evidence>
<feature type="domain" description="VTT" evidence="12">
    <location>
        <begin position="70"/>
        <end position="184"/>
    </location>
</feature>
<dbReference type="PRINTS" id="PR00368">
    <property type="entry name" value="FADPNR"/>
</dbReference>
<comment type="similarity">
    <text evidence="2">Belongs to the class-I pyridine nucleotide-disulfide oxidoreductase family.</text>
</comment>
<evidence type="ECO:0000256" key="3">
    <source>
        <dbReference type="ARBA" id="ARBA00022630"/>
    </source>
</evidence>
<name>A0A3B0ZIV8_9ZZZZ</name>
<evidence type="ECO:0000256" key="4">
    <source>
        <dbReference type="ARBA" id="ARBA00022827"/>
    </source>
</evidence>
<dbReference type="GO" id="GO:0016668">
    <property type="term" value="F:oxidoreductase activity, acting on a sulfur group of donors, NAD(P) as acceptor"/>
    <property type="evidence" value="ECO:0007669"/>
    <property type="project" value="InterPro"/>
</dbReference>
<feature type="transmembrane region" description="Helical" evidence="9">
    <location>
        <begin position="234"/>
        <end position="258"/>
    </location>
</feature>
<keyword evidence="7" id="KW-1015">Disulfide bond</keyword>
<dbReference type="SUPFAM" id="SSF55424">
    <property type="entry name" value="FAD/NAD-linked reductases, dimerisation (C-terminal) domain"/>
    <property type="match status" value="1"/>
</dbReference>
<reference evidence="13" key="1">
    <citation type="submission" date="2018-06" db="EMBL/GenBank/DDBJ databases">
        <authorList>
            <person name="Zhirakovskaya E."/>
        </authorList>
    </citation>
    <scope>NUCLEOTIDE SEQUENCE</scope>
</reference>
<evidence type="ECO:0000256" key="1">
    <source>
        <dbReference type="ARBA" id="ARBA00001974"/>
    </source>
</evidence>
<feature type="domain" description="FAD/NAD(P)-binding" evidence="11">
    <location>
        <begin position="237"/>
        <end position="554"/>
    </location>
</feature>
<evidence type="ECO:0000259" key="11">
    <source>
        <dbReference type="Pfam" id="PF07992"/>
    </source>
</evidence>
<evidence type="ECO:0000256" key="5">
    <source>
        <dbReference type="ARBA" id="ARBA00022857"/>
    </source>
</evidence>
<dbReference type="GO" id="GO:0016152">
    <property type="term" value="F:mercury (II) reductase (NADP+) activity"/>
    <property type="evidence" value="ECO:0007669"/>
    <property type="project" value="UniProtKB-EC"/>
</dbReference>
<gene>
    <name evidence="13" type="ORF">MNBD_GAMMA20-1406</name>
</gene>
<dbReference type="PROSITE" id="PS00076">
    <property type="entry name" value="PYRIDINE_REDOX_1"/>
    <property type="match status" value="1"/>
</dbReference>
<dbReference type="Pfam" id="PF02852">
    <property type="entry name" value="Pyr_redox_dim"/>
    <property type="match status" value="1"/>
</dbReference>
<evidence type="ECO:0000259" key="10">
    <source>
        <dbReference type="Pfam" id="PF02852"/>
    </source>
</evidence>
<dbReference type="InterPro" id="IPR016156">
    <property type="entry name" value="FAD/NAD-linked_Rdtase_dimer_sf"/>
</dbReference>
<dbReference type="InterPro" id="IPR036188">
    <property type="entry name" value="FAD/NAD-bd_sf"/>
</dbReference>
<dbReference type="PANTHER" id="PTHR43014">
    <property type="entry name" value="MERCURIC REDUCTASE"/>
    <property type="match status" value="1"/>
</dbReference>
<protein>
    <submittedName>
        <fullName evidence="13">COG0398: uncharacterized membrane protein / Mercuric ion reductase</fullName>
        <ecNumber evidence="13">1.16.1.1</ecNumber>
    </submittedName>
</protein>
<feature type="transmembrane region" description="Helical" evidence="9">
    <location>
        <begin position="191"/>
        <end position="213"/>
    </location>
</feature>
<dbReference type="FunFam" id="3.30.390.30:FF:000001">
    <property type="entry name" value="Dihydrolipoyl dehydrogenase"/>
    <property type="match status" value="1"/>
</dbReference>
<keyword evidence="4" id="KW-0274">FAD</keyword>
<proteinExistence type="inferred from homology"/>
<keyword evidence="9" id="KW-1133">Transmembrane helix</keyword>
<feature type="transmembrane region" description="Helical" evidence="9">
    <location>
        <begin position="160"/>
        <end position="179"/>
    </location>
</feature>
<sequence>MNSRRTVLLLVAVLIAAFFIFDLGQYLTLDFLQSQHQSFLDYYASHQALTIALYFLLYILVTALSLPGAAIMTLAGGAIFGLAYGVLIISFASTIGATLAFLISRFLLRDYVQSRFGDKLKAVNAGVERDGDFYLFTLRLIPIFPFFIINLVMGLTPMKVWRFYLVSQIGMLPGTIVYVNAGSQLGKLDSLSGILSPGLLLSFALLGLFPLLAKKLVEWMKQRKIQQRYPQPKTFDYNLVVIGGGSAGLVSALIAATVKAKVALIEKHKMGGDCLNTGCVPSKALIRSAKMLSYAHRAKDFGLQKTEVSFDFAEVMERIQRVIKKIEPHDSVERFTRLGVDVVQGDAQIRSPFEIEVNGRTLTTRTIIVATGARPAVPDIPGIDAVDYLTSDTLWDLREQPQRLLVLGGGPIGCELAQSFQRLGSQVTLVQRGEHIMPREDTEISALVQQRFVDEGMRVLTGHTATRFEGGGADTTLICAHAGGEVSIPFDRVLIALGRRANTQGFGLESLDVRIARTGTIEADPFLRTNYPNIYVCGDVTGPYQFTHTASHQAWYASVNALFSPFKSFRVDYSVIPWATYTDPEVARVGLNEQEAREKGIAFEITTYGIDDLDRAIADSEDHGLVKVLTVPGKDKILGVTIVGSHAGDLIAEFVMAMKHGLGLNKILATIHIYPTMAEANKFVAGVWKKNHKPERLLDWVRRFHTWRRG</sequence>
<dbReference type="InterPro" id="IPR012999">
    <property type="entry name" value="Pyr_OxRdtase_I_AS"/>
</dbReference>
<dbReference type="Gene3D" id="3.50.50.60">
    <property type="entry name" value="FAD/NAD(P)-binding domain"/>
    <property type="match status" value="2"/>
</dbReference>
<dbReference type="Pfam" id="PF07992">
    <property type="entry name" value="Pyr_redox_2"/>
    <property type="match status" value="1"/>
</dbReference>
<evidence type="ECO:0000256" key="9">
    <source>
        <dbReference type="SAM" id="Phobius"/>
    </source>
</evidence>
<dbReference type="InterPro" id="IPR023753">
    <property type="entry name" value="FAD/NAD-binding_dom"/>
</dbReference>
<dbReference type="GO" id="GO:0003955">
    <property type="term" value="F:NAD(P)H dehydrogenase (quinone) activity"/>
    <property type="evidence" value="ECO:0007669"/>
    <property type="project" value="TreeGrafter"/>
</dbReference>
<dbReference type="EMBL" id="UOFU01000026">
    <property type="protein sequence ID" value="VAW93408.1"/>
    <property type="molecule type" value="Genomic_DNA"/>
</dbReference>
<dbReference type="PANTHER" id="PTHR43014:SF2">
    <property type="entry name" value="MERCURIC REDUCTASE"/>
    <property type="match status" value="1"/>
</dbReference>
<evidence type="ECO:0000256" key="6">
    <source>
        <dbReference type="ARBA" id="ARBA00023002"/>
    </source>
</evidence>
<evidence type="ECO:0000259" key="12">
    <source>
        <dbReference type="Pfam" id="PF09335"/>
    </source>
</evidence>
<dbReference type="InterPro" id="IPR032816">
    <property type="entry name" value="VTT_dom"/>
</dbReference>
<evidence type="ECO:0000256" key="8">
    <source>
        <dbReference type="ARBA" id="ARBA00023284"/>
    </source>
</evidence>
<dbReference type="EC" id="1.16.1.1" evidence="13"/>
<evidence type="ECO:0000256" key="2">
    <source>
        <dbReference type="ARBA" id="ARBA00007532"/>
    </source>
</evidence>
<dbReference type="Pfam" id="PF09335">
    <property type="entry name" value="VTT_dom"/>
    <property type="match status" value="1"/>
</dbReference>
<feature type="transmembrane region" description="Helical" evidence="9">
    <location>
        <begin position="47"/>
        <end position="66"/>
    </location>
</feature>
<feature type="transmembrane region" description="Helical" evidence="9">
    <location>
        <begin position="133"/>
        <end position="153"/>
    </location>
</feature>
<keyword evidence="6 13" id="KW-0560">Oxidoreductase</keyword>
<feature type="domain" description="Pyridine nucleotide-disulphide oxidoreductase dimerisation" evidence="10">
    <location>
        <begin position="576"/>
        <end position="680"/>
    </location>
</feature>
<keyword evidence="9" id="KW-0812">Transmembrane</keyword>
<feature type="transmembrane region" description="Helical" evidence="9">
    <location>
        <begin position="7"/>
        <end position="27"/>
    </location>
</feature>
<comment type="cofactor">
    <cofactor evidence="1">
        <name>FAD</name>
        <dbReference type="ChEBI" id="CHEBI:57692"/>
    </cofactor>
</comment>
<keyword evidence="8" id="KW-0676">Redox-active center</keyword>
<keyword evidence="9" id="KW-0472">Membrane</keyword>